<evidence type="ECO:0000313" key="3">
    <source>
        <dbReference type="EMBL" id="OXB94984.1"/>
    </source>
</evidence>
<dbReference type="Pfam" id="PF13643">
    <property type="entry name" value="DUF4145"/>
    <property type="match status" value="1"/>
</dbReference>
<name>A0A226QSI7_9BACL</name>
<evidence type="ECO:0000313" key="4">
    <source>
        <dbReference type="Proteomes" id="UP000198394"/>
    </source>
</evidence>
<dbReference type="GO" id="GO:0006352">
    <property type="term" value="P:DNA-templated transcription initiation"/>
    <property type="evidence" value="ECO:0007669"/>
    <property type="project" value="InterPro"/>
</dbReference>
<keyword evidence="4" id="KW-1185">Reference proteome</keyword>
<evidence type="ECO:0000259" key="1">
    <source>
        <dbReference type="Pfam" id="PF04545"/>
    </source>
</evidence>
<gene>
    <name evidence="3" type="ORF">B9L23_09095</name>
</gene>
<dbReference type="InterPro" id="IPR007630">
    <property type="entry name" value="RNA_pol_sigma70_r4"/>
</dbReference>
<evidence type="ECO:0008006" key="5">
    <source>
        <dbReference type="Google" id="ProtNLM"/>
    </source>
</evidence>
<comment type="caution">
    <text evidence="3">The sequence shown here is derived from an EMBL/GenBank/DDBJ whole genome shotgun (WGS) entry which is preliminary data.</text>
</comment>
<feature type="domain" description="RNA polymerase sigma-70 region 4" evidence="1">
    <location>
        <begin position="710"/>
        <end position="757"/>
    </location>
</feature>
<organism evidence="3 4">
    <name type="scientific">Parageobacillus galactosidasius</name>
    <dbReference type="NCBI Taxonomy" id="883812"/>
    <lineage>
        <taxon>Bacteria</taxon>
        <taxon>Bacillati</taxon>
        <taxon>Bacillota</taxon>
        <taxon>Bacilli</taxon>
        <taxon>Bacillales</taxon>
        <taxon>Anoxybacillaceae</taxon>
        <taxon>Parageobacillus</taxon>
    </lineage>
</organism>
<dbReference type="GO" id="GO:0003700">
    <property type="term" value="F:DNA-binding transcription factor activity"/>
    <property type="evidence" value="ECO:0007669"/>
    <property type="project" value="InterPro"/>
</dbReference>
<accession>A0A226QSI7</accession>
<dbReference type="Gene3D" id="1.10.10.10">
    <property type="entry name" value="Winged helix-like DNA-binding domain superfamily/Winged helix DNA-binding domain"/>
    <property type="match status" value="1"/>
</dbReference>
<dbReference type="Proteomes" id="UP000198394">
    <property type="component" value="Unassembled WGS sequence"/>
</dbReference>
<dbReference type="Pfam" id="PF04545">
    <property type="entry name" value="Sigma70_r4"/>
    <property type="match status" value="1"/>
</dbReference>
<feature type="domain" description="DUF4145" evidence="2">
    <location>
        <begin position="23"/>
        <end position="99"/>
    </location>
</feature>
<dbReference type="InterPro" id="IPR025285">
    <property type="entry name" value="DUF4145"/>
</dbReference>
<dbReference type="RefSeq" id="WP_089097421.1">
    <property type="nucleotide sequence ID" value="NZ_NDYL01000001.1"/>
</dbReference>
<evidence type="ECO:0000259" key="2">
    <source>
        <dbReference type="Pfam" id="PF13643"/>
    </source>
</evidence>
<sequence length="1387" mass="163627">MQEQHLFYFLEKDLKVLADLGEEIEQSLFADPHSVLIKARLFCEQIIKVVYQNEKLNEVYELKHVERLHKLLREGIITEEIHEKFEWIRKEGNKAAHEPQYGSVEDSLRAHRYIYDIAVWYMELYGDVTFTPPSYRIPKLKQSHSIDKTELGNLINQTIQKTLGYTFEEKFKSLQDELKRLKEQEINKIESNDSLYKNDKANHSSFRLIEYLRSKGLEVIDKRASGGTIWVVGGWELNEVLFPLKEQKIYFRFTQNGSRSTKRRPAWYLLGKYEGEREDLSNEKKDTIPNVENVISKEQDNTVIIDNKVFLSITKEKPVYHKVNESQLYIPNHLLHVELNLYSNTQLSHFADVFGIKYFCEITDDHLRQYYQQHQENFYRLLIQFSFVGVKFSGNLQKLANIEVNEDLGFVEVKDLTNTVELKEIFPPHIRNILYRFGIQNVQQLHGVPVSMLKWIFDNLFEEVLSILKKYAEKKLENKQVSTVSSVKGTIEPKRISLKNESIIIPIERLMDPIKPGDFPGCNTLVRGLLNNNVKQLKDLPNRLDELHLNLKHVGPGAVKKFWNHLVNRLNISPIAVTQREHVKQGEQILFDGEILDIPAFVRSKPIDKDWFVSIDSLLNSLEEQKIQTYEQIPARLEELLSIQGVGRSKVEKFFHQLKLLFDHLIEEEKRQSVIQKMTKEEQITYFFSEFQGRLEKVLQNPEMRKEYKLNERAIELFQLKHQELLNGKYLTLEELGNRYDVTRERIRQILKTFLTRIFPIGKEWIELLNELVKEHKVIYNTIIDQQQFTHFLAVELVEQYDIKLIYEGRIFTNLQRHEVAELEQQIKQELVKKYKGKLITKDDLTEFITKQQMPKFFVEFVIFENVIETPNGHYILNSYTKADIVEMVLKQYPLGVEVYKNADELCKQGNAIVPGTFDNEREFTSVLGREEFTDIAYLWGRGVYIHHSFVQVNQDLLNKIAKHITQLLETRDIISIGKIYQSFEEELKENHVPNEYALYFLLRKFTKESISFPKFPRVTREGEDFKNNSDMIKDFIRKTGQKVSFEQLKEEFIIQRGWKRFTLEWNLSNDPEILKADWGVYTLSEFYQSLSHEDLQPIIEKVKSKLKHSPFIQVHGVFHELESYCKGLGIDSYRLLYDLLRERYNDLFRFPRFPHILRLDAEFDSISMDSIIEDYILEQGREVSREEVLQWITEEIGGRSNILDNILSHSDNIFYYTRGQYGEYIHKNVLGWNEEKQKELRHLVLKKFETIQDRPFMLVKECFDEKSLPKLEIDLPWTIDLLIDCLKRDPEFLLLGSMNTIILLSSNAQGIRTNTDFVAYVIAQKYEGAVKLNELRKRLKEYQYSSDGELLFETLQDMEEGKAPFVRVGDELILKAILSEIGDHVE</sequence>
<proteinExistence type="predicted"/>
<reference evidence="3 4" key="1">
    <citation type="submission" date="2017-04" db="EMBL/GenBank/DDBJ databases">
        <title>The genome sequence of Parageobacillus galactosidasius DSM 18751.</title>
        <authorList>
            <person name="Ramaloko W.T."/>
            <person name="Koen N."/>
            <person name="Polliack S."/>
            <person name="Aliyu H."/>
            <person name="Lebre P."/>
            <person name="Mohr T."/>
            <person name="Oswald F."/>
            <person name="Zwick M."/>
            <person name="Neumann A."/>
            <person name="Syldatk C."/>
            <person name="Cowan D."/>
            <person name="De Maayer P."/>
        </authorList>
    </citation>
    <scope>NUCLEOTIDE SEQUENCE [LARGE SCALE GENOMIC DNA]</scope>
    <source>
        <strain evidence="3 4">DSM 18751</strain>
    </source>
</reference>
<protein>
    <recommendedName>
        <fullName evidence="5">RNA polymerase sigma-70 region 4 domain-containing protein</fullName>
    </recommendedName>
</protein>
<dbReference type="InterPro" id="IPR036388">
    <property type="entry name" value="WH-like_DNA-bd_sf"/>
</dbReference>
<dbReference type="EMBL" id="NDYL01000001">
    <property type="protein sequence ID" value="OXB94984.1"/>
    <property type="molecule type" value="Genomic_DNA"/>
</dbReference>